<protein>
    <submittedName>
        <fullName evidence="4">NUDIX domain-containing protein</fullName>
    </submittedName>
</protein>
<dbReference type="PROSITE" id="PS00893">
    <property type="entry name" value="NUDIX_BOX"/>
    <property type="match status" value="1"/>
</dbReference>
<dbReference type="EMBL" id="RBAH01000014">
    <property type="protein sequence ID" value="RKN80742.1"/>
    <property type="molecule type" value="Genomic_DNA"/>
</dbReference>
<dbReference type="AlphaFoldDB" id="A0A3B0C5A9"/>
<evidence type="ECO:0000256" key="1">
    <source>
        <dbReference type="ARBA" id="ARBA00005582"/>
    </source>
</evidence>
<dbReference type="Gene3D" id="3.90.79.10">
    <property type="entry name" value="Nucleoside Triphosphate Pyrophosphohydrolase"/>
    <property type="match status" value="1"/>
</dbReference>
<dbReference type="Proteomes" id="UP000282311">
    <property type="component" value="Unassembled WGS sequence"/>
</dbReference>
<organism evidence="4 5">
    <name type="scientific">Paenibacillus ginsengarvi</name>
    <dbReference type="NCBI Taxonomy" id="400777"/>
    <lineage>
        <taxon>Bacteria</taxon>
        <taxon>Bacillati</taxon>
        <taxon>Bacillota</taxon>
        <taxon>Bacilli</taxon>
        <taxon>Bacillales</taxon>
        <taxon>Paenibacillaceae</taxon>
        <taxon>Paenibacillus</taxon>
    </lineage>
</organism>
<dbReference type="RefSeq" id="WP_120748997.1">
    <property type="nucleotide sequence ID" value="NZ_RBAH01000014.1"/>
</dbReference>
<comment type="similarity">
    <text evidence="1">Belongs to the Nudix hydrolase family.</text>
</comment>
<evidence type="ECO:0000256" key="2">
    <source>
        <dbReference type="ARBA" id="ARBA00022801"/>
    </source>
</evidence>
<keyword evidence="2" id="KW-0378">Hydrolase</keyword>
<dbReference type="InterPro" id="IPR015797">
    <property type="entry name" value="NUDIX_hydrolase-like_dom_sf"/>
</dbReference>
<dbReference type="SUPFAM" id="SSF55811">
    <property type="entry name" value="Nudix"/>
    <property type="match status" value="1"/>
</dbReference>
<dbReference type="Pfam" id="PF00293">
    <property type="entry name" value="NUDIX"/>
    <property type="match status" value="1"/>
</dbReference>
<evidence type="ECO:0000313" key="5">
    <source>
        <dbReference type="Proteomes" id="UP000282311"/>
    </source>
</evidence>
<dbReference type="InterPro" id="IPR020084">
    <property type="entry name" value="NUDIX_hydrolase_CS"/>
</dbReference>
<dbReference type="CDD" id="cd04688">
    <property type="entry name" value="NUDIX_Hydrolase"/>
    <property type="match status" value="1"/>
</dbReference>
<sequence length="186" mass="21295">MRKSESLRREGLIPISQVQVRRYRASSLCIIRKDDSILLEQFAEENGVTTFRPVGGTIEYGEDSRSAVIREVKEEIDQEITGVRLLGIVENIFPHDGQIGHEFDFIYEASLLDASVYEQEIVYGVEGDRTFTAVWKRLGDFKNNASCRLVPDGLYEMLIGDGKAEHLSEVRHINSKDILPYWTEKR</sequence>
<keyword evidence="5" id="KW-1185">Reference proteome</keyword>
<dbReference type="PANTHER" id="PTHR43736:SF1">
    <property type="entry name" value="DIHYDRONEOPTERIN TRIPHOSPHATE DIPHOSPHATASE"/>
    <property type="match status" value="1"/>
</dbReference>
<dbReference type="PROSITE" id="PS51462">
    <property type="entry name" value="NUDIX"/>
    <property type="match status" value="1"/>
</dbReference>
<accession>A0A3B0C5A9</accession>
<dbReference type="OrthoDB" id="7376250at2"/>
<gene>
    <name evidence="4" type="ORF">D7M11_19225</name>
</gene>
<dbReference type="PANTHER" id="PTHR43736">
    <property type="entry name" value="ADP-RIBOSE PYROPHOSPHATASE"/>
    <property type="match status" value="1"/>
</dbReference>
<name>A0A3B0C5A9_9BACL</name>
<evidence type="ECO:0000313" key="4">
    <source>
        <dbReference type="EMBL" id="RKN80742.1"/>
    </source>
</evidence>
<proteinExistence type="inferred from homology"/>
<comment type="caution">
    <text evidence="4">The sequence shown here is derived from an EMBL/GenBank/DDBJ whole genome shotgun (WGS) entry which is preliminary data.</text>
</comment>
<reference evidence="4 5" key="1">
    <citation type="journal article" date="2007" name="Int. J. Syst. Evol. Microbiol.">
        <title>Paenibacillus ginsengarvi sp. nov., isolated from soil from ginseng cultivation.</title>
        <authorList>
            <person name="Yoon M.H."/>
            <person name="Ten L.N."/>
            <person name="Im W.T."/>
        </authorList>
    </citation>
    <scope>NUCLEOTIDE SEQUENCE [LARGE SCALE GENOMIC DNA]</scope>
    <source>
        <strain evidence="4 5">KCTC 13059</strain>
    </source>
</reference>
<evidence type="ECO:0000259" key="3">
    <source>
        <dbReference type="PROSITE" id="PS51462"/>
    </source>
</evidence>
<feature type="domain" description="Nudix hydrolase" evidence="3">
    <location>
        <begin position="21"/>
        <end position="186"/>
    </location>
</feature>
<dbReference type="GO" id="GO:0016787">
    <property type="term" value="F:hydrolase activity"/>
    <property type="evidence" value="ECO:0007669"/>
    <property type="project" value="UniProtKB-KW"/>
</dbReference>
<dbReference type="InterPro" id="IPR000086">
    <property type="entry name" value="NUDIX_hydrolase_dom"/>
</dbReference>